<proteinExistence type="predicted"/>
<accession>A0A1H6QH54</accession>
<name>A0A1H6QH54_9GAMM</name>
<dbReference type="STRING" id="170623.SAMN04244579_00427"/>
<dbReference type="EMBL" id="FNYO01000003">
    <property type="protein sequence ID" value="SEI43071.1"/>
    <property type="molecule type" value="Genomic_DNA"/>
</dbReference>
<evidence type="ECO:0000313" key="1">
    <source>
        <dbReference type="EMBL" id="SEI43071.1"/>
    </source>
</evidence>
<sequence length="52" mass="5879">MRQAERHVLIVGEPRKALRKPRGLLFGGPPQAARRRYQIAPFSRNAAIRSAL</sequence>
<dbReference type="AlphaFoldDB" id="A0A1H6QH54"/>
<protein>
    <submittedName>
        <fullName evidence="1">Uncharacterized protein</fullName>
    </submittedName>
</protein>
<organism evidence="1 2">
    <name type="scientific">Azotobacter beijerinckii</name>
    <dbReference type="NCBI Taxonomy" id="170623"/>
    <lineage>
        <taxon>Bacteria</taxon>
        <taxon>Pseudomonadati</taxon>
        <taxon>Pseudomonadota</taxon>
        <taxon>Gammaproteobacteria</taxon>
        <taxon>Pseudomonadales</taxon>
        <taxon>Pseudomonadaceae</taxon>
        <taxon>Azotobacter</taxon>
    </lineage>
</organism>
<reference evidence="1 2" key="1">
    <citation type="submission" date="2016-10" db="EMBL/GenBank/DDBJ databases">
        <authorList>
            <person name="de Groot N.N."/>
        </authorList>
    </citation>
    <scope>NUCLEOTIDE SEQUENCE [LARGE SCALE GENOMIC DNA]</scope>
    <source>
        <strain evidence="1 2">DSM 1041</strain>
    </source>
</reference>
<dbReference type="Proteomes" id="UP000199005">
    <property type="component" value="Unassembled WGS sequence"/>
</dbReference>
<gene>
    <name evidence="1" type="ORF">SAMN04244579_00427</name>
</gene>
<evidence type="ECO:0000313" key="2">
    <source>
        <dbReference type="Proteomes" id="UP000199005"/>
    </source>
</evidence>